<dbReference type="KEGG" id="avp:AVENP_2184"/>
<sequence length="176" mass="20000">MTEGVNAVGVASSWIPVIGTLSGAIVGFLASFTTSWWNNKQLLIKSKEERKREKLEDAYKTLIAIDKDYKELLGQIINNIHHNKDIIVNSHTEIPPLIKFEMLVALYLPQLNVGWQKLIKSKDEFSEEYAKVIGENFQTKPLKLKQELTIKFLCLHGNIIQNITSLQKEVATIIKP</sequence>
<protein>
    <submittedName>
        <fullName evidence="2">Uncharacterized protein</fullName>
    </submittedName>
</protein>
<organism evidence="2 3">
    <name type="scientific">Arcobacter venerupis</name>
    <dbReference type="NCBI Taxonomy" id="1054033"/>
    <lineage>
        <taxon>Bacteria</taxon>
        <taxon>Pseudomonadati</taxon>
        <taxon>Campylobacterota</taxon>
        <taxon>Epsilonproteobacteria</taxon>
        <taxon>Campylobacterales</taxon>
        <taxon>Arcobacteraceae</taxon>
        <taxon>Arcobacter</taxon>
    </lineage>
</organism>
<dbReference type="RefSeq" id="WP_128359384.1">
    <property type="nucleotide sequence ID" value="NZ_CP053840.1"/>
</dbReference>
<accession>A0AAE7BC60</accession>
<keyword evidence="1" id="KW-1133">Transmembrane helix</keyword>
<dbReference type="EMBL" id="CP053840">
    <property type="protein sequence ID" value="QKF67712.1"/>
    <property type="molecule type" value="Genomic_DNA"/>
</dbReference>
<evidence type="ECO:0000313" key="2">
    <source>
        <dbReference type="EMBL" id="QKF67712.1"/>
    </source>
</evidence>
<dbReference type="AlphaFoldDB" id="A0AAE7BC60"/>
<keyword evidence="1" id="KW-0472">Membrane</keyword>
<keyword evidence="1" id="KW-0812">Transmembrane</keyword>
<evidence type="ECO:0000313" key="3">
    <source>
        <dbReference type="Proteomes" id="UP000503482"/>
    </source>
</evidence>
<proteinExistence type="predicted"/>
<feature type="transmembrane region" description="Helical" evidence="1">
    <location>
        <begin position="14"/>
        <end position="37"/>
    </location>
</feature>
<reference evidence="2 3" key="1">
    <citation type="submission" date="2020-05" db="EMBL/GenBank/DDBJ databases">
        <title>Complete genome sequencing of Campylobacter and Arcobacter type strains.</title>
        <authorList>
            <person name="Miller W.G."/>
            <person name="Yee E."/>
        </authorList>
    </citation>
    <scope>NUCLEOTIDE SEQUENCE [LARGE SCALE GENOMIC DNA]</scope>
    <source>
        <strain evidence="2 3">LMG 26156</strain>
    </source>
</reference>
<evidence type="ECO:0000256" key="1">
    <source>
        <dbReference type="SAM" id="Phobius"/>
    </source>
</evidence>
<keyword evidence="3" id="KW-1185">Reference proteome</keyword>
<name>A0AAE7BC60_9BACT</name>
<dbReference type="Proteomes" id="UP000503482">
    <property type="component" value="Chromosome"/>
</dbReference>
<gene>
    <name evidence="2" type="ORF">AVENP_2184</name>
</gene>